<dbReference type="PANTHER" id="PTHR34703">
    <property type="entry name" value="ANTIPORTER SUBUNIT MNHG2-RELATED"/>
    <property type="match status" value="1"/>
</dbReference>
<sequence>MSALYDIIVGLMLLVGALFALAGAVGVLRFPDVFMRSHAASKAGTLGSGLMLLALAAYAHELDVVTRAVAGVIFFLLTAPVSAHLLARAAYMAGYRPSAITRIDALEDVVRPGKRASGGAGGNPASGKPAKAKTAKGKGTPKTR</sequence>
<evidence type="ECO:0000256" key="1">
    <source>
        <dbReference type="SAM" id="MobiDB-lite"/>
    </source>
</evidence>
<keyword evidence="4" id="KW-1185">Reference proteome</keyword>
<dbReference type="RefSeq" id="WP_149891320.1">
    <property type="nucleotide sequence ID" value="NZ_JBHUFA010000001.1"/>
</dbReference>
<feature type="transmembrane region" description="Helical" evidence="2">
    <location>
        <begin position="6"/>
        <end position="28"/>
    </location>
</feature>
<feature type="region of interest" description="Disordered" evidence="1">
    <location>
        <begin position="114"/>
        <end position="144"/>
    </location>
</feature>
<dbReference type="EMBL" id="JBHUFA010000001">
    <property type="protein sequence ID" value="MFD1694879.1"/>
    <property type="molecule type" value="Genomic_DNA"/>
</dbReference>
<keyword evidence="2" id="KW-1133">Transmembrane helix</keyword>
<accession>A0ABW4JUB0</accession>
<dbReference type="Proteomes" id="UP001597327">
    <property type="component" value="Unassembled WGS sequence"/>
</dbReference>
<dbReference type="Pfam" id="PF03334">
    <property type="entry name" value="PhaG_MnhG_YufB"/>
    <property type="match status" value="1"/>
</dbReference>
<organism evidence="3 4">
    <name type="scientific">Roseibium aestuarii</name>
    <dbReference type="NCBI Taxonomy" id="2600299"/>
    <lineage>
        <taxon>Bacteria</taxon>
        <taxon>Pseudomonadati</taxon>
        <taxon>Pseudomonadota</taxon>
        <taxon>Alphaproteobacteria</taxon>
        <taxon>Hyphomicrobiales</taxon>
        <taxon>Stappiaceae</taxon>
        <taxon>Roseibium</taxon>
    </lineage>
</organism>
<keyword evidence="2" id="KW-0472">Membrane</keyword>
<protein>
    <submittedName>
        <fullName evidence="3">Monovalent cation/H(+) antiporter subunit G</fullName>
    </submittedName>
</protein>
<dbReference type="PANTHER" id="PTHR34703:SF1">
    <property type="entry name" value="ANTIPORTER SUBUNIT MNHG2-RELATED"/>
    <property type="match status" value="1"/>
</dbReference>
<gene>
    <name evidence="3" type="primary">mnhG</name>
    <name evidence="3" type="ORF">ACFSC7_05070</name>
</gene>
<dbReference type="NCBIfam" id="NF009314">
    <property type="entry name" value="PRK12674.1-2"/>
    <property type="match status" value="1"/>
</dbReference>
<keyword evidence="2" id="KW-0812">Transmembrane</keyword>
<evidence type="ECO:0000256" key="2">
    <source>
        <dbReference type="SAM" id="Phobius"/>
    </source>
</evidence>
<dbReference type="InterPro" id="IPR005133">
    <property type="entry name" value="PhaG_MnhG_YufB"/>
</dbReference>
<reference evidence="4" key="1">
    <citation type="journal article" date="2019" name="Int. J. Syst. Evol. Microbiol.">
        <title>The Global Catalogue of Microorganisms (GCM) 10K type strain sequencing project: providing services to taxonomists for standard genome sequencing and annotation.</title>
        <authorList>
            <consortium name="The Broad Institute Genomics Platform"/>
            <consortium name="The Broad Institute Genome Sequencing Center for Infectious Disease"/>
            <person name="Wu L."/>
            <person name="Ma J."/>
        </authorList>
    </citation>
    <scope>NUCLEOTIDE SEQUENCE [LARGE SCALE GENOMIC DNA]</scope>
    <source>
        <strain evidence="4">JCM 3369</strain>
    </source>
</reference>
<evidence type="ECO:0000313" key="3">
    <source>
        <dbReference type="EMBL" id="MFD1694879.1"/>
    </source>
</evidence>
<dbReference type="NCBIfam" id="TIGR01300">
    <property type="entry name" value="CPA3_mnhG_phaG"/>
    <property type="match status" value="1"/>
</dbReference>
<name>A0ABW4JUB0_9HYPH</name>
<feature type="compositionally biased region" description="Basic residues" evidence="1">
    <location>
        <begin position="130"/>
        <end position="144"/>
    </location>
</feature>
<comment type="caution">
    <text evidence="3">The sequence shown here is derived from an EMBL/GenBank/DDBJ whole genome shotgun (WGS) entry which is preliminary data.</text>
</comment>
<evidence type="ECO:0000313" key="4">
    <source>
        <dbReference type="Proteomes" id="UP001597327"/>
    </source>
</evidence>
<proteinExistence type="predicted"/>
<feature type="transmembrane region" description="Helical" evidence="2">
    <location>
        <begin position="65"/>
        <end position="87"/>
    </location>
</feature>